<protein>
    <submittedName>
        <fullName evidence="1">Stage II sporulation protein R</fullName>
    </submittedName>
</protein>
<name>A0ABN1B035_9BACI</name>
<accession>A0ABN1B035</accession>
<dbReference type="EMBL" id="BAAADO010000002">
    <property type="protein sequence ID" value="GAA0487476.1"/>
    <property type="molecule type" value="Genomic_DNA"/>
</dbReference>
<evidence type="ECO:0000313" key="2">
    <source>
        <dbReference type="Proteomes" id="UP001500880"/>
    </source>
</evidence>
<dbReference type="InterPro" id="IPR014202">
    <property type="entry name" value="Spore_II_R"/>
</dbReference>
<proteinExistence type="predicted"/>
<dbReference type="RefSeq" id="WP_343838537.1">
    <property type="nucleotide sequence ID" value="NZ_BAAADO010000002.1"/>
</dbReference>
<comment type="caution">
    <text evidence="1">The sequence shown here is derived from an EMBL/GenBank/DDBJ whole genome shotgun (WGS) entry which is preliminary data.</text>
</comment>
<dbReference type="Proteomes" id="UP001500880">
    <property type="component" value="Unassembled WGS sequence"/>
</dbReference>
<sequence>MKKLIFIFVSAFIFFYNPMIGYGNADGNQGEQYQVIPDESIRLRILAHSNSEKDQEVKHEIRNQVNAEITKWVNELNDIEGARELIQSKLPEIEKIVGTVLEQNDIKQTFDLKFGDVQFPSKLYGGKVYPAGTYEALLITIGDGKGDNWWCVLFPPLCFLDFSNGTTVASAEEESATPTPDEQKVEVKFFVIDWFHNIVDWIKNLFS</sequence>
<evidence type="ECO:0000313" key="1">
    <source>
        <dbReference type="EMBL" id="GAA0487476.1"/>
    </source>
</evidence>
<dbReference type="Pfam" id="PF09551">
    <property type="entry name" value="Spore_II_R"/>
    <property type="match status" value="1"/>
</dbReference>
<reference evidence="1 2" key="1">
    <citation type="journal article" date="2019" name="Int. J. Syst. Evol. Microbiol.">
        <title>The Global Catalogue of Microorganisms (GCM) 10K type strain sequencing project: providing services to taxonomists for standard genome sequencing and annotation.</title>
        <authorList>
            <consortium name="The Broad Institute Genomics Platform"/>
            <consortium name="The Broad Institute Genome Sequencing Center for Infectious Disease"/>
            <person name="Wu L."/>
            <person name="Ma J."/>
        </authorList>
    </citation>
    <scope>NUCLEOTIDE SEQUENCE [LARGE SCALE GENOMIC DNA]</scope>
    <source>
        <strain evidence="1 2">JCM 12389</strain>
    </source>
</reference>
<gene>
    <name evidence="1" type="primary">spoIIR</name>
    <name evidence="1" type="ORF">GCM10008986_11220</name>
</gene>
<keyword evidence="2" id="KW-1185">Reference proteome</keyword>
<dbReference type="NCBIfam" id="TIGR02837">
    <property type="entry name" value="spore_II_R"/>
    <property type="match status" value="1"/>
</dbReference>
<organism evidence="1 2">
    <name type="scientific">Salinibacillus aidingensis</name>
    <dbReference type="NCBI Taxonomy" id="237684"/>
    <lineage>
        <taxon>Bacteria</taxon>
        <taxon>Bacillati</taxon>
        <taxon>Bacillota</taxon>
        <taxon>Bacilli</taxon>
        <taxon>Bacillales</taxon>
        <taxon>Bacillaceae</taxon>
        <taxon>Salinibacillus</taxon>
    </lineage>
</organism>